<gene>
    <name evidence="1" type="ordered locus">Mpet_0650</name>
</gene>
<proteinExistence type="predicted"/>
<sequence length="202" mass="22126">MSIISDAVDEMEKKLAGSGCDHGVVALSKSSENDICPFLEGVCLEASYGGKRIFIATSYPLDVKTRVSFMYGQELNSPVQRTAACAILNSLSSFICFPRISGACPEGCGEKCLEELIDETAGRKVYLNGTMPSLRKKLEDRIVSDPQSADIIIVSGDGLFSDEGLEICDRYKDKKEMLFYAPATSALANMLNLRHWCPYGRK</sequence>
<dbReference type="OrthoDB" id="117854at2157"/>
<evidence type="ECO:0000313" key="2">
    <source>
        <dbReference type="Proteomes" id="UP000006565"/>
    </source>
</evidence>
<dbReference type="KEGG" id="mpi:Mpet_0650"/>
<dbReference type="HOGENOM" id="CLU_1357904_0_0_2"/>
<keyword evidence="2" id="KW-1185">Reference proteome</keyword>
<reference evidence="1 2" key="1">
    <citation type="journal article" date="2010" name="Stand. Genomic Sci.">
        <title>Complete genome sequence of Methanoplanus petrolearius type strain (SEBR 4847).</title>
        <authorList>
            <person name="Brambilla E."/>
            <person name="Djao O.D."/>
            <person name="Daligault H."/>
            <person name="Lapidus A."/>
            <person name="Lucas S."/>
            <person name="Hammon N."/>
            <person name="Nolan M."/>
            <person name="Tice H."/>
            <person name="Cheng J.F."/>
            <person name="Han C."/>
            <person name="Tapia R."/>
            <person name="Goodwin L."/>
            <person name="Pitluck S."/>
            <person name="Liolios K."/>
            <person name="Ivanova N."/>
            <person name="Mavromatis K."/>
            <person name="Mikhailova N."/>
            <person name="Pati A."/>
            <person name="Chen A."/>
            <person name="Palaniappan K."/>
            <person name="Land M."/>
            <person name="Hauser L."/>
            <person name="Chang Y.J."/>
            <person name="Jeffries C.D."/>
            <person name="Rohde M."/>
            <person name="Spring S."/>
            <person name="Sikorski J."/>
            <person name="Goker M."/>
            <person name="Woyke T."/>
            <person name="Bristow J."/>
            <person name="Eisen J.A."/>
            <person name="Markowitz V."/>
            <person name="Hugenholtz P."/>
            <person name="Kyrpides N.C."/>
            <person name="Klenk H.P."/>
        </authorList>
    </citation>
    <scope>NUCLEOTIDE SEQUENCE [LARGE SCALE GENOMIC DNA]</scope>
    <source>
        <strain evidence="2">DSM 11571 / OCM 486 / SEBR 4847</strain>
    </source>
</reference>
<accession>E1RI39</accession>
<dbReference type="EMBL" id="CP002117">
    <property type="protein sequence ID" value="ADN35424.1"/>
    <property type="molecule type" value="Genomic_DNA"/>
</dbReference>
<dbReference type="Proteomes" id="UP000006565">
    <property type="component" value="Chromosome"/>
</dbReference>
<evidence type="ECO:0000313" key="1">
    <source>
        <dbReference type="EMBL" id="ADN35424.1"/>
    </source>
</evidence>
<protein>
    <submittedName>
        <fullName evidence="1">Uncharacterized protein</fullName>
    </submittedName>
</protein>
<dbReference type="AlphaFoldDB" id="E1RI39"/>
<name>E1RI39_METP4</name>
<organism evidence="1 2">
    <name type="scientific">Methanolacinia petrolearia (strain DSM 11571 / OCM 486 / SEBR 4847)</name>
    <name type="common">Methanoplanus petrolearius</name>
    <dbReference type="NCBI Taxonomy" id="679926"/>
    <lineage>
        <taxon>Archaea</taxon>
        <taxon>Methanobacteriati</taxon>
        <taxon>Methanobacteriota</taxon>
        <taxon>Stenosarchaea group</taxon>
        <taxon>Methanomicrobia</taxon>
        <taxon>Methanomicrobiales</taxon>
        <taxon>Methanomicrobiaceae</taxon>
        <taxon>Methanolacinia</taxon>
    </lineage>
</organism>
<dbReference type="GeneID" id="9743099"/>
<dbReference type="eggNOG" id="arCOG03445">
    <property type="taxonomic scope" value="Archaea"/>
</dbReference>
<dbReference type="RefSeq" id="WP_013328602.1">
    <property type="nucleotide sequence ID" value="NC_014507.1"/>
</dbReference>
<dbReference type="STRING" id="679926.Mpet_0650"/>